<feature type="region of interest" description="Disordered" evidence="6">
    <location>
        <begin position="144"/>
        <end position="163"/>
    </location>
</feature>
<protein>
    <recommendedName>
        <fullName evidence="1">[histone H3]-lysine(27) N-trimethyltransferase</fullName>
        <ecNumber evidence="1">2.1.1.356</ecNumber>
    </recommendedName>
</protein>
<dbReference type="Gramene" id="ESQ36678">
    <property type="protein sequence ID" value="ESQ36678"/>
    <property type="gene ID" value="EUTSA_v10009931mg"/>
</dbReference>
<keyword evidence="3" id="KW-0808">Transferase</keyword>
<dbReference type="GO" id="GO:0005634">
    <property type="term" value="C:nucleus"/>
    <property type="evidence" value="ECO:0007669"/>
    <property type="project" value="EnsemblPlants"/>
</dbReference>
<dbReference type="GO" id="GO:0003682">
    <property type="term" value="F:chromatin binding"/>
    <property type="evidence" value="ECO:0007669"/>
    <property type="project" value="TreeGrafter"/>
</dbReference>
<feature type="compositionally biased region" description="Acidic residues" evidence="6">
    <location>
        <begin position="151"/>
        <end position="161"/>
    </location>
</feature>
<dbReference type="PROSITE" id="PS51633">
    <property type="entry name" value="CXC"/>
    <property type="match status" value="1"/>
</dbReference>
<feature type="region of interest" description="Disordered" evidence="6">
    <location>
        <begin position="290"/>
        <end position="309"/>
    </location>
</feature>
<sequence>MEKEYPEDGEALPPELNQVKEQIERERFLHINEKFDFICKPSVATHALQHQLLALTRCNREGNNGRDNNMLSSRIKTPLHHFDGFSYDSHEADVPVELPSVNFPFVRQLPRSITWAFVDSNQLMAESDSVIGKKQIHYVDGEAVELKSDNETNEEDEEETENEKLEFSEDVDRLIWKIGQEHSLDDLVVQSALSKFLELDVSDILERYNELNKLKKEENIVEVFDKSIVTCFTETTNRLFCRRCLIYDCHLHEEYQPVMKTREKYNLIENIEDVTKQCSEHCYLKPRSDTEDDHVADNDNSISNMKGKDVVSDTNTETEKCVLTDTNELIKDISEMSIAYHEWTPVEKDLYLKGVEIFGRNSCLIRKNLLDEFKTCLEVYNYMREQDPCTMLLERNETDNRFNKEVSRKKARLVRRKARLQKYACNPPAFKKGLTNETYKQYTPCTCEPLCGDQCPCLTIGNCCEKYCGCPKICNNRFGGCNCAKGQCINRQCPCFAVSRECDPDICRSCCLSCGDGSLGEKLQTSQCKNMKFLIKENKKILLAESDVHGWGAFTPHSLKKNEFLGEYTGELISHDEANERGKGDFKLGYSYLFTLNDQFVIDARRKGNKFRFLNHSATPNCYAKLMIVRGDHRIGLFAAKAIEEGEELFFDYGYGPGHSDWARSAEPRKSDKRKKSGGSKKFSKNIGPSESDEKRCR</sequence>
<dbReference type="eggNOG" id="KOG1079">
    <property type="taxonomic scope" value="Eukaryota"/>
</dbReference>
<dbReference type="InterPro" id="IPR045318">
    <property type="entry name" value="EZH1/2-like"/>
</dbReference>
<dbReference type="GO" id="GO:0031507">
    <property type="term" value="P:heterochromatin formation"/>
    <property type="evidence" value="ECO:0007669"/>
    <property type="project" value="TreeGrafter"/>
</dbReference>
<dbReference type="OMA" id="RFDHINN"/>
<accession>V4LA86</accession>
<feature type="domain" description="CXC" evidence="8">
    <location>
        <begin position="415"/>
        <end position="527"/>
    </location>
</feature>
<dbReference type="InterPro" id="IPR001005">
    <property type="entry name" value="SANT/Myb"/>
</dbReference>
<dbReference type="Gene3D" id="2.170.270.10">
    <property type="entry name" value="SET domain"/>
    <property type="match status" value="1"/>
</dbReference>
<comment type="catalytic activity">
    <reaction evidence="5">
        <text>L-lysyl(27)-[histone H3] + 3 S-adenosyl-L-methionine = N(6),N(6),N(6)-trimethyl-L-lysyl(27)-[histone H3] + 3 S-adenosyl-L-homocysteine + 3 H(+)</text>
        <dbReference type="Rhea" id="RHEA:60292"/>
        <dbReference type="Rhea" id="RHEA-COMP:15535"/>
        <dbReference type="Rhea" id="RHEA-COMP:15548"/>
        <dbReference type="ChEBI" id="CHEBI:15378"/>
        <dbReference type="ChEBI" id="CHEBI:29969"/>
        <dbReference type="ChEBI" id="CHEBI:57856"/>
        <dbReference type="ChEBI" id="CHEBI:59789"/>
        <dbReference type="ChEBI" id="CHEBI:61961"/>
        <dbReference type="EC" id="2.1.1.356"/>
    </reaction>
</comment>
<evidence type="ECO:0000313" key="10">
    <source>
        <dbReference type="Proteomes" id="UP000030689"/>
    </source>
</evidence>
<keyword evidence="10" id="KW-1185">Reference proteome</keyword>
<evidence type="ECO:0000256" key="4">
    <source>
        <dbReference type="ARBA" id="ARBA00022691"/>
    </source>
</evidence>
<dbReference type="GO" id="GO:0009646">
    <property type="term" value="P:response to absence of light"/>
    <property type="evidence" value="ECO:0007669"/>
    <property type="project" value="EnsemblPlants"/>
</dbReference>
<dbReference type="InterPro" id="IPR046341">
    <property type="entry name" value="SET_dom_sf"/>
</dbReference>
<dbReference type="Pfam" id="PF00856">
    <property type="entry name" value="SET"/>
    <property type="match status" value="1"/>
</dbReference>
<evidence type="ECO:0000256" key="5">
    <source>
        <dbReference type="ARBA" id="ARBA00048568"/>
    </source>
</evidence>
<dbReference type="GO" id="GO:0032259">
    <property type="term" value="P:methylation"/>
    <property type="evidence" value="ECO:0007669"/>
    <property type="project" value="UniProtKB-KW"/>
</dbReference>
<dbReference type="GO" id="GO:0043565">
    <property type="term" value="F:sequence-specific DNA binding"/>
    <property type="evidence" value="ECO:0007669"/>
    <property type="project" value="EnsemblPlants"/>
</dbReference>
<dbReference type="STRING" id="72664.V4LA86"/>
<name>V4LA86_EUTSA</name>
<dbReference type="EC" id="2.1.1.356" evidence="1"/>
<dbReference type="InterPro" id="IPR041355">
    <property type="entry name" value="Pre-SET_CXC"/>
</dbReference>
<dbReference type="KEGG" id="eus:EUTSA_v10009931mg"/>
<evidence type="ECO:0000313" key="9">
    <source>
        <dbReference type="EMBL" id="ESQ36678.1"/>
    </source>
</evidence>
<feature type="domain" description="SET" evidence="7">
    <location>
        <begin position="539"/>
        <end position="654"/>
    </location>
</feature>
<gene>
    <name evidence="9" type="ORF">EUTSA_v10009931mg</name>
</gene>
<evidence type="ECO:0000259" key="8">
    <source>
        <dbReference type="PROSITE" id="PS51633"/>
    </source>
</evidence>
<dbReference type="GO" id="GO:0045892">
    <property type="term" value="P:negative regulation of DNA-templated transcription"/>
    <property type="evidence" value="ECO:0007669"/>
    <property type="project" value="EnsemblPlants"/>
</dbReference>
<dbReference type="Pfam" id="PF18264">
    <property type="entry name" value="preSET_CXC"/>
    <property type="match status" value="1"/>
</dbReference>
<feature type="compositionally biased region" description="Basic residues" evidence="6">
    <location>
        <begin position="671"/>
        <end position="684"/>
    </location>
</feature>
<dbReference type="PANTHER" id="PTHR45747:SF7">
    <property type="entry name" value="HISTONE-LYSINE N-METHYLTRANSFERASE MEDEA"/>
    <property type="match status" value="1"/>
</dbReference>
<dbReference type="CDD" id="cd10519">
    <property type="entry name" value="SET_EZH"/>
    <property type="match status" value="1"/>
</dbReference>
<dbReference type="InterPro" id="IPR058609">
    <property type="entry name" value="HTH_CLF-like"/>
</dbReference>
<dbReference type="Pfam" id="PF25996">
    <property type="entry name" value="HTH_CLF_N"/>
    <property type="match status" value="1"/>
</dbReference>
<evidence type="ECO:0000256" key="1">
    <source>
        <dbReference type="ARBA" id="ARBA00012186"/>
    </source>
</evidence>
<evidence type="ECO:0000256" key="6">
    <source>
        <dbReference type="SAM" id="MobiDB-lite"/>
    </source>
</evidence>
<keyword evidence="2" id="KW-0489">Methyltransferase</keyword>
<dbReference type="InterPro" id="IPR026489">
    <property type="entry name" value="CXC_dom"/>
</dbReference>
<dbReference type="CDD" id="cd00167">
    <property type="entry name" value="SANT"/>
    <property type="match status" value="1"/>
</dbReference>
<dbReference type="FunFam" id="2.170.270.10:FF:000001">
    <property type="entry name" value="Putative histone-lysine N-methyltransferase EZH2"/>
    <property type="match status" value="1"/>
</dbReference>
<evidence type="ECO:0000259" key="7">
    <source>
        <dbReference type="PROSITE" id="PS50280"/>
    </source>
</evidence>
<dbReference type="GO" id="GO:0140951">
    <property type="term" value="F:histone H3K27 trimethyltransferase activity"/>
    <property type="evidence" value="ECO:0007669"/>
    <property type="project" value="UniProtKB-EC"/>
</dbReference>
<evidence type="ECO:0000256" key="3">
    <source>
        <dbReference type="ARBA" id="ARBA00022679"/>
    </source>
</evidence>
<proteinExistence type="predicted"/>
<dbReference type="InterPro" id="IPR001214">
    <property type="entry name" value="SET_dom"/>
</dbReference>
<dbReference type="PANTHER" id="PTHR45747">
    <property type="entry name" value="HISTONE-LYSINE N-METHYLTRANSFERASE E(Z)"/>
    <property type="match status" value="1"/>
</dbReference>
<dbReference type="InterPro" id="IPR033467">
    <property type="entry name" value="Tesmin/TSO1-like_CXC"/>
</dbReference>
<dbReference type="GO" id="GO:0141044">
    <property type="term" value="P:epigenetic programming in the endosperm"/>
    <property type="evidence" value="ECO:0007669"/>
    <property type="project" value="EnsemblPlants"/>
</dbReference>
<keyword evidence="4" id="KW-0949">S-adenosyl-L-methionine</keyword>
<dbReference type="AlphaFoldDB" id="V4LA86"/>
<dbReference type="Proteomes" id="UP000030689">
    <property type="component" value="Unassembled WGS sequence"/>
</dbReference>
<dbReference type="GO" id="GO:2000014">
    <property type="term" value="P:regulation of endosperm development"/>
    <property type="evidence" value="ECO:0007669"/>
    <property type="project" value="EnsemblPlants"/>
</dbReference>
<feature type="region of interest" description="Disordered" evidence="6">
    <location>
        <begin position="659"/>
        <end position="698"/>
    </location>
</feature>
<organism evidence="9 10">
    <name type="scientific">Eutrema salsugineum</name>
    <name type="common">Saltwater cress</name>
    <name type="synonym">Sisymbrium salsugineum</name>
    <dbReference type="NCBI Taxonomy" id="72664"/>
    <lineage>
        <taxon>Eukaryota</taxon>
        <taxon>Viridiplantae</taxon>
        <taxon>Streptophyta</taxon>
        <taxon>Embryophyta</taxon>
        <taxon>Tracheophyta</taxon>
        <taxon>Spermatophyta</taxon>
        <taxon>Magnoliopsida</taxon>
        <taxon>eudicotyledons</taxon>
        <taxon>Gunneridae</taxon>
        <taxon>Pentapetalae</taxon>
        <taxon>rosids</taxon>
        <taxon>malvids</taxon>
        <taxon>Brassicales</taxon>
        <taxon>Brassicaceae</taxon>
        <taxon>Eutremeae</taxon>
        <taxon>Eutrema</taxon>
    </lineage>
</organism>
<dbReference type="PROSITE" id="PS50280">
    <property type="entry name" value="SET"/>
    <property type="match status" value="1"/>
</dbReference>
<dbReference type="SMART" id="SM01114">
    <property type="entry name" value="CXC"/>
    <property type="match status" value="1"/>
</dbReference>
<dbReference type="GO" id="GO:0048317">
    <property type="term" value="P:seed morphogenesis"/>
    <property type="evidence" value="ECO:0007669"/>
    <property type="project" value="EnsemblPlants"/>
</dbReference>
<evidence type="ECO:0000256" key="2">
    <source>
        <dbReference type="ARBA" id="ARBA00022603"/>
    </source>
</evidence>
<dbReference type="EMBL" id="KI517683">
    <property type="protein sequence ID" value="ESQ36678.1"/>
    <property type="molecule type" value="Genomic_DNA"/>
</dbReference>
<dbReference type="SMART" id="SM00317">
    <property type="entry name" value="SET"/>
    <property type="match status" value="1"/>
</dbReference>
<reference evidence="9 10" key="1">
    <citation type="journal article" date="2013" name="Front. Plant Sci.">
        <title>The Reference Genome of the Halophytic Plant Eutrema salsugineum.</title>
        <authorList>
            <person name="Yang R."/>
            <person name="Jarvis D.E."/>
            <person name="Chen H."/>
            <person name="Beilstein M.A."/>
            <person name="Grimwood J."/>
            <person name="Jenkins J."/>
            <person name="Shu S."/>
            <person name="Prochnik S."/>
            <person name="Xin M."/>
            <person name="Ma C."/>
            <person name="Schmutz J."/>
            <person name="Wing R.A."/>
            <person name="Mitchell-Olds T."/>
            <person name="Schumaker K.S."/>
            <person name="Wang X."/>
        </authorList>
    </citation>
    <scope>NUCLEOTIDE SEQUENCE [LARGE SCALE GENOMIC DNA]</scope>
</reference>
<feature type="compositionally biased region" description="Basic and acidic residues" evidence="6">
    <location>
        <begin position="661"/>
        <end position="670"/>
    </location>
</feature>
<dbReference type="SUPFAM" id="SSF82199">
    <property type="entry name" value="SET domain"/>
    <property type="match status" value="1"/>
</dbReference>